<name>A0A1E3H474_9HYPH</name>
<dbReference type="EC" id="3.5.2.10" evidence="6"/>
<dbReference type="PANTHER" id="PTHR35005:SF1">
    <property type="entry name" value="2-AMINO-5-FORMYLAMINO-6-RIBOSYLAMINOPYRIMIDIN-4(3H)-ONE 5'-MONOPHOSPHATE DEFORMYLASE"/>
    <property type="match status" value="1"/>
</dbReference>
<dbReference type="Pfam" id="PF02633">
    <property type="entry name" value="Creatininase"/>
    <property type="match status" value="1"/>
</dbReference>
<protein>
    <submittedName>
        <fullName evidence="6">Creatinine amidohydrolase</fullName>
        <ecNumber evidence="6">3.5.2.10</ecNumber>
    </submittedName>
</protein>
<keyword evidence="3 6" id="KW-0378">Hydrolase</keyword>
<dbReference type="GO" id="GO:0016811">
    <property type="term" value="F:hydrolase activity, acting on carbon-nitrogen (but not peptide) bonds, in linear amides"/>
    <property type="evidence" value="ECO:0007669"/>
    <property type="project" value="TreeGrafter"/>
</dbReference>
<comment type="cofactor">
    <cofactor evidence="1">
        <name>Zn(2+)</name>
        <dbReference type="ChEBI" id="CHEBI:29105"/>
    </cofactor>
</comment>
<dbReference type="PATRIC" id="fig|1439726.3.peg.1628"/>
<keyword evidence="4" id="KW-0862">Zinc</keyword>
<dbReference type="InterPro" id="IPR024087">
    <property type="entry name" value="Creatininase-like_sf"/>
</dbReference>
<organism evidence="6 7">
    <name type="scientific">Methylobrevis pamukkalensis</name>
    <dbReference type="NCBI Taxonomy" id="1439726"/>
    <lineage>
        <taxon>Bacteria</taxon>
        <taxon>Pseudomonadati</taxon>
        <taxon>Pseudomonadota</taxon>
        <taxon>Alphaproteobacteria</taxon>
        <taxon>Hyphomicrobiales</taxon>
        <taxon>Pleomorphomonadaceae</taxon>
        <taxon>Methylobrevis</taxon>
    </lineage>
</organism>
<gene>
    <name evidence="6" type="primary">crnA_3</name>
    <name evidence="6" type="ORF">A6302_01546</name>
</gene>
<evidence type="ECO:0000256" key="2">
    <source>
        <dbReference type="ARBA" id="ARBA00022723"/>
    </source>
</evidence>
<evidence type="ECO:0000256" key="5">
    <source>
        <dbReference type="ARBA" id="ARBA00024029"/>
    </source>
</evidence>
<keyword evidence="2" id="KW-0479">Metal-binding</keyword>
<accession>A0A1E3H474</accession>
<dbReference type="InterPro" id="IPR003785">
    <property type="entry name" value="Creatininase/forma_Hydrolase"/>
</dbReference>
<dbReference type="Proteomes" id="UP000094622">
    <property type="component" value="Unassembled WGS sequence"/>
</dbReference>
<evidence type="ECO:0000256" key="4">
    <source>
        <dbReference type="ARBA" id="ARBA00022833"/>
    </source>
</evidence>
<dbReference type="GO" id="GO:0047789">
    <property type="term" value="F:creatininase activity"/>
    <property type="evidence" value="ECO:0007669"/>
    <property type="project" value="UniProtKB-EC"/>
</dbReference>
<dbReference type="RefSeq" id="WP_069306430.1">
    <property type="nucleotide sequence ID" value="NZ_MCRJ01000029.1"/>
</dbReference>
<dbReference type="EMBL" id="MCRJ01000029">
    <property type="protein sequence ID" value="ODN71112.1"/>
    <property type="molecule type" value="Genomic_DNA"/>
</dbReference>
<comment type="similarity">
    <text evidence="5">Belongs to the creatininase superfamily.</text>
</comment>
<dbReference type="AlphaFoldDB" id="A0A1E3H474"/>
<evidence type="ECO:0000256" key="3">
    <source>
        <dbReference type="ARBA" id="ARBA00022801"/>
    </source>
</evidence>
<evidence type="ECO:0000313" key="7">
    <source>
        <dbReference type="Proteomes" id="UP000094622"/>
    </source>
</evidence>
<reference evidence="6 7" key="1">
    <citation type="submission" date="2016-07" db="EMBL/GenBank/DDBJ databases">
        <title>Draft Genome Sequence of Methylobrevis pamukkalensis PK2.</title>
        <authorList>
            <person name="Vasilenko O.V."/>
            <person name="Doronina N.V."/>
            <person name="Shmareva M.N."/>
            <person name="Tarlachkov S.V."/>
            <person name="Mustakhimov I."/>
            <person name="Trotsenko Y.A."/>
        </authorList>
    </citation>
    <scope>NUCLEOTIDE SEQUENCE [LARGE SCALE GENOMIC DNA]</scope>
    <source>
        <strain evidence="6 7">PK2</strain>
    </source>
</reference>
<keyword evidence="7" id="KW-1185">Reference proteome</keyword>
<comment type="caution">
    <text evidence="6">The sequence shown here is derived from an EMBL/GenBank/DDBJ whole genome shotgun (WGS) entry which is preliminary data.</text>
</comment>
<dbReference type="PANTHER" id="PTHR35005">
    <property type="entry name" value="3-DEHYDRO-SCYLLO-INOSOSE HYDROLASE"/>
    <property type="match status" value="1"/>
</dbReference>
<dbReference type="SUPFAM" id="SSF102215">
    <property type="entry name" value="Creatininase"/>
    <property type="match status" value="1"/>
</dbReference>
<dbReference type="Gene3D" id="3.40.50.10310">
    <property type="entry name" value="Creatininase"/>
    <property type="match status" value="1"/>
</dbReference>
<evidence type="ECO:0000256" key="1">
    <source>
        <dbReference type="ARBA" id="ARBA00001947"/>
    </source>
</evidence>
<proteinExistence type="inferred from homology"/>
<dbReference type="GO" id="GO:0009231">
    <property type="term" value="P:riboflavin biosynthetic process"/>
    <property type="evidence" value="ECO:0007669"/>
    <property type="project" value="TreeGrafter"/>
</dbReference>
<evidence type="ECO:0000313" key="6">
    <source>
        <dbReference type="EMBL" id="ODN71112.1"/>
    </source>
</evidence>
<sequence length="265" mass="28507">MDVRMSHMTQMEIAEAIAEGRPVILPTGATEAHGPHMPVDTDTHQVDHIAVLLAERLGAVVAPPVAYGISKTFEFFTGTVSLSIPTYQLMLFEIGAALIRQGFRHLIILNGNRPNGTANDAVARHLVDELDAAHAFKVSAVSYWEPAAEAIDVRRRSVPGGMGHGCEFETGFQLATRPELVKMDRLAGAHYGPVGWDLVAPTTPVRTYMRRPRPAVGHAAIFGDPTVATAEAGAEFIGIVVDALEETFANLTGSYEERKEGTGKA</sequence>
<dbReference type="GO" id="GO:0046872">
    <property type="term" value="F:metal ion binding"/>
    <property type="evidence" value="ECO:0007669"/>
    <property type="project" value="UniProtKB-KW"/>
</dbReference>
<dbReference type="OrthoDB" id="9801445at2"/>